<feature type="region of interest" description="Disordered" evidence="1">
    <location>
        <begin position="897"/>
        <end position="953"/>
    </location>
</feature>
<feature type="compositionally biased region" description="Basic and acidic residues" evidence="1">
    <location>
        <begin position="1235"/>
        <end position="1256"/>
    </location>
</feature>
<dbReference type="Proteomes" id="UP001148018">
    <property type="component" value="Unassembled WGS sequence"/>
</dbReference>
<feature type="region of interest" description="Disordered" evidence="1">
    <location>
        <begin position="1879"/>
        <end position="1939"/>
    </location>
</feature>
<feature type="compositionally biased region" description="Basic and acidic residues" evidence="1">
    <location>
        <begin position="1879"/>
        <end position="1891"/>
    </location>
</feature>
<feature type="compositionally biased region" description="Polar residues" evidence="1">
    <location>
        <begin position="308"/>
        <end position="327"/>
    </location>
</feature>
<feature type="compositionally biased region" description="Polar residues" evidence="1">
    <location>
        <begin position="1033"/>
        <end position="1046"/>
    </location>
</feature>
<feature type="region of interest" description="Disordered" evidence="1">
    <location>
        <begin position="983"/>
        <end position="1002"/>
    </location>
</feature>
<organism evidence="2 3">
    <name type="scientific">Muraenolepis orangiensis</name>
    <name type="common">Patagonian moray cod</name>
    <dbReference type="NCBI Taxonomy" id="630683"/>
    <lineage>
        <taxon>Eukaryota</taxon>
        <taxon>Metazoa</taxon>
        <taxon>Chordata</taxon>
        <taxon>Craniata</taxon>
        <taxon>Vertebrata</taxon>
        <taxon>Euteleostomi</taxon>
        <taxon>Actinopterygii</taxon>
        <taxon>Neopterygii</taxon>
        <taxon>Teleostei</taxon>
        <taxon>Neoteleostei</taxon>
        <taxon>Acanthomorphata</taxon>
        <taxon>Zeiogadaria</taxon>
        <taxon>Gadariae</taxon>
        <taxon>Gadiformes</taxon>
        <taxon>Muraenolepidoidei</taxon>
        <taxon>Muraenolepididae</taxon>
        <taxon>Muraenolepis</taxon>
    </lineage>
</organism>
<feature type="compositionally biased region" description="Polar residues" evidence="1">
    <location>
        <begin position="761"/>
        <end position="775"/>
    </location>
</feature>
<feature type="region of interest" description="Disordered" evidence="1">
    <location>
        <begin position="1377"/>
        <end position="1415"/>
    </location>
</feature>
<feature type="region of interest" description="Disordered" evidence="1">
    <location>
        <begin position="1678"/>
        <end position="1698"/>
    </location>
</feature>
<sequence>PRALSETTDDGLTEPRALSETHDGGSTEPRALSETPDGRSTEPRALSETTDDRLTEPRALSETPDGGSTGPRALSETPDDRSTEPRALSETPDGVSTEPRARSETTDDGLTEPRALSETPDGGSTEPRALSETPDGVSTEPRALSETTDDGLTEPRALSETPEGGSTDPRALSETPDGGSTEPKAPSETAEGGSTEPRALSETTEGGSTEPTALSETPDGASTEPRALSETPDGRSTEPRTLSETTDGGSTEPSALSETPDDRSTEPSALSETPDGGSTKPRALSETTDGESTEPRALAETPDDRSTEPSALSETTDGGSTEPSALSETPDGGSTEPRALSETPDGGSTEPRALSETTDGESTEPRALAETPDDRSTEPSALSETTDGGSTEPSALSETPDGGSTEPRALSETPDGVSTEPRALSETTDGGSTEPRALSETPDGRSTEPRALSETTDDRLTEPRALSETPDGGSTEPRALSETTDGGSTEPRALSETTDGGSTEPRALSETPDGRSTEPRALSETTDDGLTEPRALSETPDGGSTEPRALSETPDGGSTEPRALSATPDGGSTEPSALSETPDGGSTEPRALSETTDGGSTEPRALSETTDGGSTEPRALSETTKGGSTEPRALSETTDGGSTEPRALSETPDGGSTEPRALSATPDGGSTEPKALSETADGGSTEPRALSETTDGGSTEPRALAETPDDRSTEPSALSETPDGGSTEPRALSETTDGGSTEPRALSETTDGGSTEPRALSETTEGGSTEPSALSVTPDGGSTEPGALSETPDGGSTEPRALSETTDGGSTEPRALSETTDGGPTEPSALPDDQTENHFKLSEEPDVTRTVSDEDGEEKADLVTVFAESPEPSMGSQVAQDDHTVVGQQQLLEVEAKQRTEEVSVEEKEHSNFLIEGSDDVYRKGSEDMDPEGRQEVVGTEEEITKEGAASGRETVYMEEKNAVKNQQVQNDELQEVKFHHIRKKEEEEEGGGEVSVIQDKELKYSEGSMNYTTEAETAFNRPEHRPELCSVDTGTRDTGVSLSTSSDEDGEDGDDGEGGVCTPLSAGIDSPGVALTWKAESNNEQEMSEELRNVSPGTFSGSGAGPCGPNSGLIPEVNNGHVAAAAETTEQRALMGRDSEERWVTSQLLHAHSYCGFKYVPGLGEVDHSQREYRDTTLKSWEGEDTAAGPDMILDWSVDSEIIVDSGAPWGIEERMSGRAERATGQGGRGRTGPSDEQRSGHEAHKTDGEDFKTEEPLFEFTSDRERRGSTGAEAAAVLGSIWYDNIAMQEDILSCEEIFTLPDTAIQNTPEACEGESTTAPMTEENDGQTLSQTEDYVEAEPIDHPIENQIKSFEDGQTETEDLVTHISVAAMGKDVSNAGSKETTAESVQQKNTGQSNHSTEETVEPASLTDMTSDLLMQVRRDPLDELLESTSRVTEPTETSTQGKIEPTVKAAEGGSALAFGLVTEADEEIQKMWVEVVLPDDDDDDDDDDDEAADKTSKTHETPNHQSNFEEQIQHPDELMKMSVQIEGEQPPESYSGKSGLVETLGISAVLEAPECEDSEHISGGEGTPESEGSTTRTERIGLSEELMTAPPGFVDVSPHSFTEKRPTHSTSPQQHHHLAQTSEKLINNEVVLSQVEQDDLLYQSQINAETSIKVEATEIDPEVSVVAKSSDAAADHGKDEPSAISVPVPSSVDEDCMKPDAEDPSHLLPDVKLSEPSFPLEVDSVVLRDRRGHGGSVQGPHLDSKHPLHKLSSMNQACSRRSEFIDSPSPDLSAEERARQRHSLQFELNINVLDLTVQKSRILVKNPGTRPPTDPRALLQMPSLEPTPTHTSSPQRALPLAGRPIGGLGIGIKLPGFGAGFPALRKTQKVVKERDDCVPEQKSEPQPGMMNMSPKPTVAKSKPRWTPPKHPGFGNPLMSELKSKLKKPSQE</sequence>
<feature type="compositionally biased region" description="Acidic residues" evidence="1">
    <location>
        <begin position="1047"/>
        <end position="1058"/>
    </location>
</feature>
<dbReference type="OrthoDB" id="8961857at2759"/>
<feature type="compositionally biased region" description="Basic and acidic residues" evidence="1">
    <location>
        <begin position="835"/>
        <end position="847"/>
    </location>
</feature>
<evidence type="ECO:0000313" key="3">
    <source>
        <dbReference type="Proteomes" id="UP001148018"/>
    </source>
</evidence>
<dbReference type="EMBL" id="JANIIK010000040">
    <property type="protein sequence ID" value="KAJ3608241.1"/>
    <property type="molecule type" value="Genomic_DNA"/>
</dbReference>
<reference evidence="2" key="1">
    <citation type="submission" date="2022-07" db="EMBL/GenBank/DDBJ databases">
        <title>Chromosome-level genome of Muraenolepis orangiensis.</title>
        <authorList>
            <person name="Kim J."/>
        </authorList>
    </citation>
    <scope>NUCLEOTIDE SEQUENCE</scope>
    <source>
        <strain evidence="2">KU_S4_2022</strain>
        <tissue evidence="2">Muscle</tissue>
    </source>
</reference>
<feature type="compositionally biased region" description="Polar residues" evidence="1">
    <location>
        <begin position="239"/>
        <end position="257"/>
    </location>
</feature>
<protein>
    <submittedName>
        <fullName evidence="2">Uncharacterized protein</fullName>
    </submittedName>
</protein>
<feature type="compositionally biased region" description="Basic and acidic residues" evidence="1">
    <location>
        <begin position="897"/>
        <end position="911"/>
    </location>
</feature>
<evidence type="ECO:0000313" key="2">
    <source>
        <dbReference type="EMBL" id="KAJ3608241.1"/>
    </source>
</evidence>
<feature type="compositionally biased region" description="Polar residues" evidence="1">
    <location>
        <begin position="1434"/>
        <end position="1449"/>
    </location>
</feature>
<feature type="region of interest" description="Disordered" evidence="1">
    <location>
        <begin position="1562"/>
        <end position="1629"/>
    </location>
</feature>
<accession>A0A9Q0EJW8</accession>
<feature type="compositionally biased region" description="Basic and acidic residues" evidence="1">
    <location>
        <begin position="1500"/>
        <end position="1510"/>
    </location>
</feature>
<feature type="compositionally biased region" description="Low complexity" evidence="1">
    <location>
        <begin position="201"/>
        <end position="210"/>
    </location>
</feature>
<feature type="region of interest" description="Disordered" evidence="1">
    <location>
        <begin position="1486"/>
        <end position="1546"/>
    </location>
</feature>
<feature type="region of interest" description="Disordered" evidence="1">
    <location>
        <begin position="1"/>
        <end position="861"/>
    </location>
</feature>
<keyword evidence="3" id="KW-1185">Reference proteome</keyword>
<feature type="compositionally biased region" description="Basic and acidic residues" evidence="1">
    <location>
        <begin position="920"/>
        <end position="935"/>
    </location>
</feature>
<feature type="compositionally biased region" description="Polar residues" evidence="1">
    <location>
        <begin position="1616"/>
        <end position="1629"/>
    </location>
</feature>
<feature type="compositionally biased region" description="Acidic residues" evidence="1">
    <location>
        <begin position="1486"/>
        <end position="1499"/>
    </location>
</feature>
<feature type="compositionally biased region" description="Polar residues" evidence="1">
    <location>
        <begin position="378"/>
        <end position="397"/>
    </location>
</feature>
<evidence type="ECO:0000256" key="1">
    <source>
        <dbReference type="SAM" id="MobiDB-lite"/>
    </source>
</evidence>
<feature type="non-terminal residue" evidence="2">
    <location>
        <position position="1"/>
    </location>
</feature>
<feature type="region of interest" description="Disordered" evidence="1">
    <location>
        <begin position="1083"/>
        <end position="1110"/>
    </location>
</feature>
<feature type="region of interest" description="Disordered" evidence="1">
    <location>
        <begin position="1432"/>
        <end position="1451"/>
    </location>
</feature>
<dbReference type="PANTHER" id="PTHR35378:SF3">
    <property type="match status" value="1"/>
</dbReference>
<comment type="caution">
    <text evidence="2">The sequence shown here is derived from an EMBL/GenBank/DDBJ whole genome shotgun (WGS) entry which is preliminary data.</text>
</comment>
<feature type="region of interest" description="Disordered" evidence="1">
    <location>
        <begin position="1215"/>
        <end position="1256"/>
    </location>
</feature>
<dbReference type="PANTHER" id="PTHR35378">
    <property type="entry name" value="UNNAMED PRODUCT"/>
    <property type="match status" value="1"/>
</dbReference>
<name>A0A9Q0EJW8_9TELE</name>
<feature type="region of interest" description="Disordered" evidence="1">
    <location>
        <begin position="1016"/>
        <end position="1068"/>
    </location>
</feature>
<proteinExistence type="predicted"/>
<feature type="compositionally biased region" description="Polar residues" evidence="1">
    <location>
        <begin position="1381"/>
        <end position="1402"/>
    </location>
</feature>
<gene>
    <name evidence="2" type="ORF">NHX12_025290</name>
</gene>